<keyword evidence="9" id="KW-1185">Reference proteome</keyword>
<feature type="region of interest" description="Disordered" evidence="5">
    <location>
        <begin position="194"/>
        <end position="228"/>
    </location>
</feature>
<gene>
    <name evidence="8" type="ORF">GCM10011509_34070</name>
</gene>
<dbReference type="EMBL" id="BMLB01000008">
    <property type="protein sequence ID" value="GGK82710.1"/>
    <property type="molecule type" value="Genomic_DNA"/>
</dbReference>
<evidence type="ECO:0000256" key="2">
    <source>
        <dbReference type="ARBA" id="ARBA00022692"/>
    </source>
</evidence>
<reference evidence="9" key="1">
    <citation type="journal article" date="2019" name="Int. J. Syst. Evol. Microbiol.">
        <title>The Global Catalogue of Microorganisms (GCM) 10K type strain sequencing project: providing services to taxonomists for standard genome sequencing and annotation.</title>
        <authorList>
            <consortium name="The Broad Institute Genomics Platform"/>
            <consortium name="The Broad Institute Genome Sequencing Center for Infectious Disease"/>
            <person name="Wu L."/>
            <person name="Ma J."/>
        </authorList>
    </citation>
    <scope>NUCLEOTIDE SEQUENCE [LARGE SCALE GENOMIC DNA]</scope>
    <source>
        <strain evidence="9">CGMCC 1.5362</strain>
    </source>
</reference>
<comment type="subcellular location">
    <subcellularLocation>
        <location evidence="1">Cell membrane</location>
        <topology evidence="1">Multi-pass membrane protein</topology>
    </subcellularLocation>
</comment>
<dbReference type="Gene3D" id="1.20.1250.20">
    <property type="entry name" value="MFS general substrate transporter like domains"/>
    <property type="match status" value="2"/>
</dbReference>
<name>A0ABQ2FCI2_9MICO</name>
<feature type="transmembrane region" description="Helical" evidence="6">
    <location>
        <begin position="392"/>
        <end position="410"/>
    </location>
</feature>
<accession>A0ABQ2FCI2</accession>
<evidence type="ECO:0000313" key="9">
    <source>
        <dbReference type="Proteomes" id="UP000662111"/>
    </source>
</evidence>
<dbReference type="InterPro" id="IPR020846">
    <property type="entry name" value="MFS_dom"/>
</dbReference>
<evidence type="ECO:0000259" key="7">
    <source>
        <dbReference type="PROSITE" id="PS50850"/>
    </source>
</evidence>
<dbReference type="InterPro" id="IPR011701">
    <property type="entry name" value="MFS"/>
</dbReference>
<feature type="transmembrane region" description="Helical" evidence="6">
    <location>
        <begin position="329"/>
        <end position="349"/>
    </location>
</feature>
<protein>
    <submittedName>
        <fullName evidence="8">MFS transporter</fullName>
    </submittedName>
</protein>
<keyword evidence="2 6" id="KW-0812">Transmembrane</keyword>
<dbReference type="PANTHER" id="PTHR23514">
    <property type="entry name" value="BYPASS OF STOP CODON PROTEIN 6"/>
    <property type="match status" value="1"/>
</dbReference>
<feature type="transmembrane region" description="Helical" evidence="6">
    <location>
        <begin position="361"/>
        <end position="380"/>
    </location>
</feature>
<feature type="compositionally biased region" description="Low complexity" evidence="5">
    <location>
        <begin position="199"/>
        <end position="228"/>
    </location>
</feature>
<dbReference type="Pfam" id="PF07690">
    <property type="entry name" value="MFS_1"/>
    <property type="match status" value="1"/>
</dbReference>
<evidence type="ECO:0000256" key="6">
    <source>
        <dbReference type="SAM" id="Phobius"/>
    </source>
</evidence>
<feature type="transmembrane region" description="Helical" evidence="6">
    <location>
        <begin position="304"/>
        <end position="323"/>
    </location>
</feature>
<feature type="transmembrane region" description="Helical" evidence="6">
    <location>
        <begin position="52"/>
        <end position="70"/>
    </location>
</feature>
<dbReference type="PANTHER" id="PTHR23514:SF13">
    <property type="entry name" value="INNER MEMBRANE PROTEIN YBJJ"/>
    <property type="match status" value="1"/>
</dbReference>
<dbReference type="Proteomes" id="UP000662111">
    <property type="component" value="Unassembled WGS sequence"/>
</dbReference>
<evidence type="ECO:0000256" key="4">
    <source>
        <dbReference type="ARBA" id="ARBA00023136"/>
    </source>
</evidence>
<dbReference type="RefSeq" id="WP_022919938.1">
    <property type="nucleotide sequence ID" value="NZ_BMLB01000008.1"/>
</dbReference>
<comment type="caution">
    <text evidence="8">The sequence shown here is derived from an EMBL/GenBank/DDBJ whole genome shotgun (WGS) entry which is preliminary data.</text>
</comment>
<feature type="domain" description="Major facilitator superfamily (MFS) profile" evidence="7">
    <location>
        <begin position="16"/>
        <end position="415"/>
    </location>
</feature>
<evidence type="ECO:0000313" key="8">
    <source>
        <dbReference type="EMBL" id="GGK82710.1"/>
    </source>
</evidence>
<feature type="transmembrane region" description="Helical" evidence="6">
    <location>
        <begin position="273"/>
        <end position="292"/>
    </location>
</feature>
<evidence type="ECO:0000256" key="1">
    <source>
        <dbReference type="ARBA" id="ARBA00004651"/>
    </source>
</evidence>
<feature type="transmembrane region" description="Helical" evidence="6">
    <location>
        <begin position="240"/>
        <end position="261"/>
    </location>
</feature>
<dbReference type="InterPro" id="IPR051788">
    <property type="entry name" value="MFS_Transporter"/>
</dbReference>
<dbReference type="CDD" id="cd17393">
    <property type="entry name" value="MFS_MosC_like"/>
    <property type="match status" value="1"/>
</dbReference>
<organism evidence="8 9">
    <name type="scientific">Ornithinimicrobium pekingense</name>
    <dbReference type="NCBI Taxonomy" id="384677"/>
    <lineage>
        <taxon>Bacteria</taxon>
        <taxon>Bacillati</taxon>
        <taxon>Actinomycetota</taxon>
        <taxon>Actinomycetes</taxon>
        <taxon>Micrococcales</taxon>
        <taxon>Ornithinimicrobiaceae</taxon>
        <taxon>Ornithinimicrobium</taxon>
    </lineage>
</organism>
<evidence type="ECO:0000256" key="5">
    <source>
        <dbReference type="SAM" id="MobiDB-lite"/>
    </source>
</evidence>
<dbReference type="SUPFAM" id="SSF103473">
    <property type="entry name" value="MFS general substrate transporter"/>
    <property type="match status" value="1"/>
</dbReference>
<dbReference type="PROSITE" id="PS50850">
    <property type="entry name" value="MFS"/>
    <property type="match status" value="1"/>
</dbReference>
<sequence>MPQPPAVHTTDPRPGSVVAVLVVFAAAGLAMGQALARVPALRDAIGADKAELGLALMGMGLGSLLAMPFTGRLVDRFGSRRVVSACVVLACTGYAALSVVPSVPALMLTLTATGTAVGVWDVGMNIQATHVERRRGRSWMPYFHAAFSAGAVLGAGTGALAAWQGVGLVQLPVVAAATALVALVAAVRFVPEHHEDAGEQPAPTGEAAAAGAAPTGEADAGAGEGAPTASARRRLTGAELLIGLVCLSAALGEGAANDWLALLLVDVHGAPEAYGALVLTGFNVTMTVGRLVGGPFIDRFGRAALVRGGGLLAAVGIVTVAMAPSLAAAMVGGLLWGLGVSAVFPAAMSAAGEVPGRGNRAITVVSTIAYGAFLFGGPSIGVLAEAVGLDRALLLVVAFLLVMSALAPVMRERRSARQPAVAIQ</sequence>
<feature type="transmembrane region" description="Helical" evidence="6">
    <location>
        <begin position="169"/>
        <end position="190"/>
    </location>
</feature>
<feature type="transmembrane region" description="Helical" evidence="6">
    <location>
        <begin position="105"/>
        <end position="122"/>
    </location>
</feature>
<keyword evidence="3 6" id="KW-1133">Transmembrane helix</keyword>
<dbReference type="InterPro" id="IPR036259">
    <property type="entry name" value="MFS_trans_sf"/>
</dbReference>
<proteinExistence type="predicted"/>
<keyword evidence="4 6" id="KW-0472">Membrane</keyword>
<feature type="transmembrane region" description="Helical" evidence="6">
    <location>
        <begin position="142"/>
        <end position="163"/>
    </location>
</feature>
<evidence type="ECO:0000256" key="3">
    <source>
        <dbReference type="ARBA" id="ARBA00022989"/>
    </source>
</evidence>